<comment type="subcellular location">
    <subcellularLocation>
        <location evidence="1">Membrane</location>
        <topology evidence="1">Multi-pass membrane protein</topology>
    </subcellularLocation>
</comment>
<feature type="transmembrane region" description="Helical" evidence="5">
    <location>
        <begin position="425"/>
        <end position="443"/>
    </location>
</feature>
<dbReference type="PANTHER" id="PTHR37422">
    <property type="entry name" value="TEICHURONIC ACID BIOSYNTHESIS PROTEIN TUAE"/>
    <property type="match status" value="1"/>
</dbReference>
<feature type="transmembrane region" description="Helical" evidence="5">
    <location>
        <begin position="449"/>
        <end position="468"/>
    </location>
</feature>
<evidence type="ECO:0000256" key="3">
    <source>
        <dbReference type="ARBA" id="ARBA00022989"/>
    </source>
</evidence>
<feature type="transmembrane region" description="Helical" evidence="5">
    <location>
        <begin position="204"/>
        <end position="221"/>
    </location>
</feature>
<dbReference type="Proteomes" id="UP000192903">
    <property type="component" value="Unassembled WGS sequence"/>
</dbReference>
<feature type="transmembrane region" description="Helical" evidence="5">
    <location>
        <begin position="72"/>
        <end position="92"/>
    </location>
</feature>
<evidence type="ECO:0000259" key="6">
    <source>
        <dbReference type="Pfam" id="PF04932"/>
    </source>
</evidence>
<sequence>MQIRREAVDRSWTMKTISRTIPVVFFLLSFGIVLLTDGGVYPSSLAVAVIFMALALAVAGLLEGLHRETSGLFGFVLVLWLVLIAWTSFQALSLPSGLFANPAWLSLREAGIEAPERISVVPGDTIASLLPISLPFMTLLAALLLFRSDRQVESALQVFALCGGAFAVFAIVQSVLFPHTLMFAPKTHYIGNLTAPFVNRNTAATFYGLVAVASIVCFALAAASSDHRRGRSSDRQMPRRAWVFLLMALAAVVALALTRSRGGVAASFLGCGALLVTLAIHFAGKKTSLPMQSAARKAWGRQAALALVTLAVVLVVGSLVFARTILRAEVQAIDEGRLCIIPGIWQAIRDNFILGIGSGSFRFYFPAYRDPDCGLAATWFKAHNFYLDAMLALGFLMSAAMFVAIAAMLLRVYGTGLRRRKSKKPVVLGGIAAILLVALHSFPDFSLQVPGFAMSFALFLGLTATISLNSTDRRSIRNL</sequence>
<gene>
    <name evidence="7" type="ORF">SAMN02982989_2915</name>
</gene>
<evidence type="ECO:0000313" key="8">
    <source>
        <dbReference type="Proteomes" id="UP000192903"/>
    </source>
</evidence>
<evidence type="ECO:0000256" key="5">
    <source>
        <dbReference type="SAM" id="Phobius"/>
    </source>
</evidence>
<dbReference type="RefSeq" id="WP_085423036.1">
    <property type="nucleotide sequence ID" value="NZ_FXAF01000006.1"/>
</dbReference>
<keyword evidence="4 5" id="KW-0472">Membrane</keyword>
<accession>A0A1X7FGH9</accession>
<feature type="transmembrane region" description="Helical" evidence="5">
    <location>
        <begin position="158"/>
        <end position="184"/>
    </location>
</feature>
<dbReference type="GO" id="GO:0016020">
    <property type="term" value="C:membrane"/>
    <property type="evidence" value="ECO:0007669"/>
    <property type="project" value="UniProtKB-SubCell"/>
</dbReference>
<evidence type="ECO:0000313" key="7">
    <source>
        <dbReference type="EMBL" id="SMF51045.1"/>
    </source>
</evidence>
<feature type="transmembrane region" description="Helical" evidence="5">
    <location>
        <begin position="21"/>
        <end position="39"/>
    </location>
</feature>
<protein>
    <submittedName>
        <fullName evidence="7">O-antigen ligase like membrane protein</fullName>
    </submittedName>
</protein>
<keyword evidence="3 5" id="KW-1133">Transmembrane helix</keyword>
<dbReference type="GO" id="GO:0016874">
    <property type="term" value="F:ligase activity"/>
    <property type="evidence" value="ECO:0007669"/>
    <property type="project" value="UniProtKB-KW"/>
</dbReference>
<reference evidence="8" key="1">
    <citation type="submission" date="2017-04" db="EMBL/GenBank/DDBJ databases">
        <authorList>
            <person name="Varghese N."/>
            <person name="Submissions S."/>
        </authorList>
    </citation>
    <scope>NUCLEOTIDE SEQUENCE [LARGE SCALE GENOMIC DNA]</scope>
    <source>
        <strain evidence="8">B4P</strain>
    </source>
</reference>
<keyword evidence="7" id="KW-0436">Ligase</keyword>
<dbReference type="STRING" id="464029.SAMN02982989_2915"/>
<organism evidence="7 8">
    <name type="scientific">Xaviernesmea oryzae</name>
    <dbReference type="NCBI Taxonomy" id="464029"/>
    <lineage>
        <taxon>Bacteria</taxon>
        <taxon>Pseudomonadati</taxon>
        <taxon>Pseudomonadota</taxon>
        <taxon>Alphaproteobacteria</taxon>
        <taxon>Hyphomicrobiales</taxon>
        <taxon>Rhizobiaceae</taxon>
        <taxon>Rhizobium/Agrobacterium group</taxon>
        <taxon>Xaviernesmea</taxon>
    </lineage>
</organism>
<name>A0A1X7FGH9_9HYPH</name>
<dbReference type="Pfam" id="PF04932">
    <property type="entry name" value="Wzy_C"/>
    <property type="match status" value="1"/>
</dbReference>
<evidence type="ECO:0000256" key="4">
    <source>
        <dbReference type="ARBA" id="ARBA00023136"/>
    </source>
</evidence>
<feature type="transmembrane region" description="Helical" evidence="5">
    <location>
        <begin position="304"/>
        <end position="326"/>
    </location>
</feature>
<feature type="transmembrane region" description="Helical" evidence="5">
    <location>
        <begin position="389"/>
        <end position="413"/>
    </location>
</feature>
<feature type="domain" description="O-antigen ligase-related" evidence="6">
    <location>
        <begin position="247"/>
        <end position="396"/>
    </location>
</feature>
<dbReference type="OrthoDB" id="4391260at2"/>
<dbReference type="EMBL" id="FXAF01000006">
    <property type="protein sequence ID" value="SMF51045.1"/>
    <property type="molecule type" value="Genomic_DNA"/>
</dbReference>
<keyword evidence="8" id="KW-1185">Reference proteome</keyword>
<evidence type="ECO:0000256" key="2">
    <source>
        <dbReference type="ARBA" id="ARBA00022692"/>
    </source>
</evidence>
<feature type="transmembrane region" description="Helical" evidence="5">
    <location>
        <begin position="45"/>
        <end position="65"/>
    </location>
</feature>
<dbReference type="InterPro" id="IPR051533">
    <property type="entry name" value="WaaL-like"/>
</dbReference>
<dbReference type="InterPro" id="IPR007016">
    <property type="entry name" value="O-antigen_ligase-rel_domated"/>
</dbReference>
<evidence type="ECO:0000256" key="1">
    <source>
        <dbReference type="ARBA" id="ARBA00004141"/>
    </source>
</evidence>
<proteinExistence type="predicted"/>
<feature type="transmembrane region" description="Helical" evidence="5">
    <location>
        <begin position="126"/>
        <end position="146"/>
    </location>
</feature>
<feature type="transmembrane region" description="Helical" evidence="5">
    <location>
        <begin position="264"/>
        <end position="283"/>
    </location>
</feature>
<dbReference type="AlphaFoldDB" id="A0A1X7FGH9"/>
<keyword evidence="2 5" id="KW-0812">Transmembrane</keyword>
<feature type="transmembrane region" description="Helical" evidence="5">
    <location>
        <begin position="241"/>
        <end position="258"/>
    </location>
</feature>
<dbReference type="PANTHER" id="PTHR37422:SF23">
    <property type="entry name" value="TEICHURONIC ACID BIOSYNTHESIS PROTEIN TUAE"/>
    <property type="match status" value="1"/>
</dbReference>